<dbReference type="GO" id="GO:0005975">
    <property type="term" value="P:carbohydrate metabolic process"/>
    <property type="evidence" value="ECO:0007669"/>
    <property type="project" value="InterPro"/>
</dbReference>
<sequence>MKKYLLLIIAVLVTAFAKAQVVMQPATANQTDTVTLVFDSTGTELENESGTLYAYTGVTVNGQRWQNIIVPSFNQNSGAPQWTNVGGNIYELDLNTSIEDFYGVAPGDVISEICLVVRNSAANAQTRPDIFIPVFAPGLNVAITNPISSQIFSVGQSTTISADCSVNAALDISVNGSSIATANSNSISSNYTFTATGNYTISVTADDGNNTASDEVSVFVPGSTQNVPQPSGLKNGVNENADGSVTFLLSAPLKDDVMLIGSFSNWELLEEYQMNKDGNDFWITVPASEFTPNTEFMYQYLVDFDILVADPYSELIRDPGSDPFIKPGNFPNLPPYPAEDTTGDVTLYTYQKTPYNWTTNNFVRPDKENLVIYEILARDFSEEDSFQAIIDRIDYLDDLGINVLQFMPVNEFEGTDSWGYNPKFHGALDKAYGTPEKFKELVDLCHSRGIAVVIDVVYNHAFSQSPLCQMWWDPNAGTFGQPSAENPYMNQTPTHDFNVGYDMNHESQLTRDYVKQTLDYFIEEYRVDGFRFDLSKGFTQNVTVGDVGAWNAYDQSRVDILNDYKNTIWNEHGNDIYMILEHLGGQSEESALANSGFMLWGKMTDQFNEASMGQSGNSDVFRSYFTSRNFQDQHLVAYAESHDEERLMRKNLDFGSTANGSHNVRDLGVALDRQEAIAAILYAIPGPKMLWQFGEIGYDISINASASNPSCTTCRTDRKPVPWTLGYQNDQDRMRLYRVTANMIRLKTEFPETFNNTNNNLDVGGLLKRVNLFGPNFDAVVMANFEVFPRGINANFSRTGTWYDYTNNNATINVTGGNQNQSIALAPGEYRVFTSQPLNAPLSNGSIDQIDTEAITIYPNPATSEFRISSDEISDVRIFNLRGQQVKRYETFSSSYDVSELPSGIYIVEIEANNMITSQKLVVE</sequence>
<reference evidence="5 6" key="1">
    <citation type="submission" date="2016-11" db="EMBL/GenBank/DDBJ databases">
        <title>Trade-off between light-utilization and light-protection in marine flavobacteria.</title>
        <authorList>
            <person name="Kumagai Y."/>
        </authorList>
    </citation>
    <scope>NUCLEOTIDE SEQUENCE [LARGE SCALE GENOMIC DNA]</scope>
    <source>
        <strain evidence="5 6">JCM 13191</strain>
    </source>
</reference>
<keyword evidence="2 3" id="KW-0732">Signal</keyword>
<dbReference type="CDD" id="cd02688">
    <property type="entry name" value="E_set"/>
    <property type="match status" value="1"/>
</dbReference>
<dbReference type="InterPro" id="IPR017853">
    <property type="entry name" value="GH"/>
</dbReference>
<dbReference type="Gene3D" id="2.60.40.10">
    <property type="entry name" value="Immunoglobulins"/>
    <property type="match status" value="2"/>
</dbReference>
<dbReference type="STRING" id="331648.BST97_12615"/>
<dbReference type="OrthoDB" id="9761875at2"/>
<dbReference type="InterPro" id="IPR026444">
    <property type="entry name" value="Secre_tail"/>
</dbReference>
<dbReference type="PANTHER" id="PTHR43002">
    <property type="entry name" value="GLYCOGEN DEBRANCHING ENZYME"/>
    <property type="match status" value="1"/>
</dbReference>
<evidence type="ECO:0000313" key="6">
    <source>
        <dbReference type="Proteomes" id="UP000193431"/>
    </source>
</evidence>
<dbReference type="SUPFAM" id="SSF81296">
    <property type="entry name" value="E set domains"/>
    <property type="match status" value="1"/>
</dbReference>
<dbReference type="Proteomes" id="UP000193431">
    <property type="component" value="Chromosome"/>
</dbReference>
<dbReference type="RefSeq" id="WP_085767572.1">
    <property type="nucleotide sequence ID" value="NZ_CP019344.1"/>
</dbReference>
<dbReference type="Pfam" id="PF00128">
    <property type="entry name" value="Alpha-amylase"/>
    <property type="match status" value="1"/>
</dbReference>
<dbReference type="Gene3D" id="3.20.20.80">
    <property type="entry name" value="Glycosidases"/>
    <property type="match status" value="1"/>
</dbReference>
<feature type="signal peptide" evidence="3">
    <location>
        <begin position="1"/>
        <end position="19"/>
    </location>
</feature>
<gene>
    <name evidence="5" type="ORF">BST97_12615</name>
</gene>
<organism evidence="5 6">
    <name type="scientific">Nonlabens spongiae</name>
    <dbReference type="NCBI Taxonomy" id="331648"/>
    <lineage>
        <taxon>Bacteria</taxon>
        <taxon>Pseudomonadati</taxon>
        <taxon>Bacteroidota</taxon>
        <taxon>Flavobacteriia</taxon>
        <taxon>Flavobacteriales</taxon>
        <taxon>Flavobacteriaceae</taxon>
        <taxon>Nonlabens</taxon>
    </lineage>
</organism>
<dbReference type="CDD" id="cd11350">
    <property type="entry name" value="AmyAc_4"/>
    <property type="match status" value="1"/>
</dbReference>
<comment type="similarity">
    <text evidence="1">Belongs to the glycosyl hydrolase 13 family.</text>
</comment>
<dbReference type="SMART" id="SM00642">
    <property type="entry name" value="Aamy"/>
    <property type="match status" value="1"/>
</dbReference>
<evidence type="ECO:0000256" key="1">
    <source>
        <dbReference type="ARBA" id="ARBA00008061"/>
    </source>
</evidence>
<accession>A0A1W6MME4</accession>
<evidence type="ECO:0000313" key="5">
    <source>
        <dbReference type="EMBL" id="ARN78768.1"/>
    </source>
</evidence>
<evidence type="ECO:0000256" key="2">
    <source>
        <dbReference type="ARBA" id="ARBA00022729"/>
    </source>
</evidence>
<dbReference type="AlphaFoldDB" id="A0A1W6MME4"/>
<dbReference type="EMBL" id="CP019344">
    <property type="protein sequence ID" value="ARN78768.1"/>
    <property type="molecule type" value="Genomic_DNA"/>
</dbReference>
<proteinExistence type="inferred from homology"/>
<dbReference type="InterPro" id="IPR013783">
    <property type="entry name" value="Ig-like_fold"/>
</dbReference>
<dbReference type="SUPFAM" id="SSF51445">
    <property type="entry name" value="(Trans)glycosidases"/>
    <property type="match status" value="1"/>
</dbReference>
<keyword evidence="6" id="KW-1185">Reference proteome</keyword>
<dbReference type="InterPro" id="IPR006047">
    <property type="entry name" value="GH13_cat_dom"/>
</dbReference>
<evidence type="ECO:0000259" key="4">
    <source>
        <dbReference type="SMART" id="SM00642"/>
    </source>
</evidence>
<name>A0A1W6MME4_9FLAO</name>
<dbReference type="InterPro" id="IPR014756">
    <property type="entry name" value="Ig_E-set"/>
</dbReference>
<dbReference type="Pfam" id="PF18962">
    <property type="entry name" value="Por_Secre_tail"/>
    <property type="match status" value="1"/>
</dbReference>
<feature type="domain" description="Glycosyl hydrolase family 13 catalytic" evidence="4">
    <location>
        <begin position="374"/>
        <end position="747"/>
    </location>
</feature>
<feature type="chain" id="PRO_5013343432" evidence="3">
    <location>
        <begin position="20"/>
        <end position="924"/>
    </location>
</feature>
<dbReference type="NCBIfam" id="TIGR04183">
    <property type="entry name" value="Por_Secre_tail"/>
    <property type="match status" value="1"/>
</dbReference>
<evidence type="ECO:0000256" key="3">
    <source>
        <dbReference type="SAM" id="SignalP"/>
    </source>
</evidence>
<protein>
    <submittedName>
        <fullName evidence="5">Alpha-amylase</fullName>
    </submittedName>
</protein>